<dbReference type="PANTHER" id="PTHR35789">
    <property type="entry name" value="SPORE GERMINATION PROTEIN B3"/>
    <property type="match status" value="1"/>
</dbReference>
<feature type="chain" id="PRO_5038742348" evidence="8">
    <location>
        <begin position="20"/>
        <end position="404"/>
    </location>
</feature>
<evidence type="ECO:0000259" key="10">
    <source>
        <dbReference type="Pfam" id="PF25198"/>
    </source>
</evidence>
<keyword evidence="6" id="KW-0564">Palmitate</keyword>
<evidence type="ECO:0000256" key="5">
    <source>
        <dbReference type="ARBA" id="ARBA00023136"/>
    </source>
</evidence>
<keyword evidence="12" id="KW-1185">Reference proteome</keyword>
<reference evidence="11 12" key="1">
    <citation type="submission" date="2018-07" db="EMBL/GenBank/DDBJ databases">
        <title>Genomic Encyclopedia of Type Strains, Phase III (KMG-III): the genomes of soil and plant-associated and newly described type strains.</title>
        <authorList>
            <person name="Whitman W."/>
        </authorList>
    </citation>
    <scope>NUCLEOTIDE SEQUENCE [LARGE SCALE GENOMIC DNA]</scope>
    <source>
        <strain evidence="11 12">CECT 7506</strain>
    </source>
</reference>
<evidence type="ECO:0000256" key="4">
    <source>
        <dbReference type="ARBA" id="ARBA00022729"/>
    </source>
</evidence>
<dbReference type="NCBIfam" id="TIGR02887">
    <property type="entry name" value="spore_ger_x_C"/>
    <property type="match status" value="1"/>
</dbReference>
<dbReference type="InterPro" id="IPR038501">
    <property type="entry name" value="Spore_GerAC_C_sf"/>
</dbReference>
<dbReference type="RefSeq" id="WP_114382223.1">
    <property type="nucleotide sequence ID" value="NZ_QPJD01000014.1"/>
</dbReference>
<evidence type="ECO:0000313" key="12">
    <source>
        <dbReference type="Proteomes" id="UP000252415"/>
    </source>
</evidence>
<dbReference type="Gene3D" id="3.30.300.210">
    <property type="entry name" value="Nutrient germinant receptor protein C, domain 3"/>
    <property type="match status" value="1"/>
</dbReference>
<name>A0A368VUC9_9BACL</name>
<dbReference type="GO" id="GO:0009847">
    <property type="term" value="P:spore germination"/>
    <property type="evidence" value="ECO:0007669"/>
    <property type="project" value="InterPro"/>
</dbReference>
<proteinExistence type="inferred from homology"/>
<evidence type="ECO:0000256" key="3">
    <source>
        <dbReference type="ARBA" id="ARBA00022544"/>
    </source>
</evidence>
<dbReference type="PROSITE" id="PS51257">
    <property type="entry name" value="PROKAR_LIPOPROTEIN"/>
    <property type="match status" value="1"/>
</dbReference>
<comment type="caution">
    <text evidence="11">The sequence shown here is derived from an EMBL/GenBank/DDBJ whole genome shotgun (WGS) entry which is preliminary data.</text>
</comment>
<evidence type="ECO:0000259" key="9">
    <source>
        <dbReference type="Pfam" id="PF05504"/>
    </source>
</evidence>
<evidence type="ECO:0000256" key="6">
    <source>
        <dbReference type="ARBA" id="ARBA00023139"/>
    </source>
</evidence>
<comment type="similarity">
    <text evidence="2">Belongs to the GerABKC lipoprotein family.</text>
</comment>
<keyword evidence="3" id="KW-0309">Germination</keyword>
<accession>A0A368VUC9</accession>
<dbReference type="AlphaFoldDB" id="A0A368VUC9"/>
<sequence length="404" mass="44672">MKRGLILLLIIGLSLFASGCGNQTELNRLGIVSATAFDLDETNQWILTFQLIKPQSTQGKSGGGGSQSPVIVFSTKGKTILEAVQKSKLESSRRLFFSHSRVVIISQRVAEFGLNQLLDSYIRDNQTRETANVLIASGEAKKVLEILTPLENNPGISISNLISGQGDGQSTFIPSTVHELIFTITQPSASAALPEIKIAGDEKRQTSLDALKETRNPAVLKLDRVGVFKQDKFAGWLTRNESLGIPWITNRIKNTTVVFPCEGENRKDQLSSFLVETSRTKLKPAISDGKLLMTVDIHAKGNLTETACKLDIKKPETLNKLEKHIQEQIKKDVEHSFQALKKLKADALGFGNAFHKAYPQAWKKWSKNWGNEFPKISMNVTVKVTIQRTGMINDSFPKISGKTE</sequence>
<keyword evidence="7" id="KW-0449">Lipoprotein</keyword>
<evidence type="ECO:0000256" key="7">
    <source>
        <dbReference type="ARBA" id="ARBA00023288"/>
    </source>
</evidence>
<evidence type="ECO:0000256" key="1">
    <source>
        <dbReference type="ARBA" id="ARBA00004635"/>
    </source>
</evidence>
<keyword evidence="4 8" id="KW-0732">Signal</keyword>
<dbReference type="GO" id="GO:0016020">
    <property type="term" value="C:membrane"/>
    <property type="evidence" value="ECO:0007669"/>
    <property type="project" value="UniProtKB-SubCell"/>
</dbReference>
<gene>
    <name evidence="11" type="ORF">DFP97_114127</name>
</gene>
<feature type="domain" description="Spore germination GerAC-like C-terminal" evidence="9">
    <location>
        <begin position="225"/>
        <end position="390"/>
    </location>
</feature>
<organism evidence="11 12">
    <name type="scientific">Paenibacillus prosopidis</name>
    <dbReference type="NCBI Taxonomy" id="630520"/>
    <lineage>
        <taxon>Bacteria</taxon>
        <taxon>Bacillati</taxon>
        <taxon>Bacillota</taxon>
        <taxon>Bacilli</taxon>
        <taxon>Bacillales</taxon>
        <taxon>Paenibacillaceae</taxon>
        <taxon>Paenibacillus</taxon>
    </lineage>
</organism>
<feature type="domain" description="Spore germination protein N-terminal" evidence="10">
    <location>
        <begin position="23"/>
        <end position="198"/>
    </location>
</feature>
<dbReference type="InterPro" id="IPR057336">
    <property type="entry name" value="GerAC_N"/>
</dbReference>
<keyword evidence="5" id="KW-0472">Membrane</keyword>
<protein>
    <submittedName>
        <fullName evidence="11">Spore germination protein KC</fullName>
    </submittedName>
</protein>
<dbReference type="InterPro" id="IPR008844">
    <property type="entry name" value="Spore_GerAC-like"/>
</dbReference>
<dbReference type="Proteomes" id="UP000252415">
    <property type="component" value="Unassembled WGS sequence"/>
</dbReference>
<evidence type="ECO:0000256" key="2">
    <source>
        <dbReference type="ARBA" id="ARBA00007886"/>
    </source>
</evidence>
<evidence type="ECO:0000256" key="8">
    <source>
        <dbReference type="SAM" id="SignalP"/>
    </source>
</evidence>
<dbReference type="EMBL" id="QPJD01000014">
    <property type="protein sequence ID" value="RCW43063.1"/>
    <property type="molecule type" value="Genomic_DNA"/>
</dbReference>
<dbReference type="OrthoDB" id="9816067at2"/>
<dbReference type="Pfam" id="PF05504">
    <property type="entry name" value="Spore_GerAC"/>
    <property type="match status" value="1"/>
</dbReference>
<feature type="signal peptide" evidence="8">
    <location>
        <begin position="1"/>
        <end position="19"/>
    </location>
</feature>
<comment type="subcellular location">
    <subcellularLocation>
        <location evidence="1">Membrane</location>
        <topology evidence="1">Lipid-anchor</topology>
    </subcellularLocation>
</comment>
<evidence type="ECO:0000313" key="11">
    <source>
        <dbReference type="EMBL" id="RCW43063.1"/>
    </source>
</evidence>
<dbReference type="PANTHER" id="PTHR35789:SF1">
    <property type="entry name" value="SPORE GERMINATION PROTEIN B3"/>
    <property type="match status" value="1"/>
</dbReference>
<dbReference type="InterPro" id="IPR046953">
    <property type="entry name" value="Spore_GerAC-like_C"/>
</dbReference>
<dbReference type="Gene3D" id="6.20.190.10">
    <property type="entry name" value="Nutrient germinant receptor protein C, domain 1"/>
    <property type="match status" value="1"/>
</dbReference>
<dbReference type="Pfam" id="PF25198">
    <property type="entry name" value="Spore_GerAC_N"/>
    <property type="match status" value="1"/>
</dbReference>